<dbReference type="SUPFAM" id="SSF52833">
    <property type="entry name" value="Thioredoxin-like"/>
    <property type="match status" value="1"/>
</dbReference>
<dbReference type="Proteomes" id="UP000623250">
    <property type="component" value="Unassembled WGS sequence"/>
</dbReference>
<dbReference type="InterPro" id="IPR036249">
    <property type="entry name" value="Thioredoxin-like_sf"/>
</dbReference>
<organism evidence="1 2">
    <name type="scientific">Rhodomicrobium udaipurense</name>
    <dbReference type="NCBI Taxonomy" id="1202716"/>
    <lineage>
        <taxon>Bacteria</taxon>
        <taxon>Pseudomonadati</taxon>
        <taxon>Pseudomonadota</taxon>
        <taxon>Alphaproteobacteria</taxon>
        <taxon>Hyphomicrobiales</taxon>
        <taxon>Hyphomicrobiaceae</taxon>
        <taxon>Rhodomicrobium</taxon>
    </lineage>
</organism>
<dbReference type="Gene3D" id="3.40.30.10">
    <property type="entry name" value="Glutaredoxin"/>
    <property type="match status" value="1"/>
</dbReference>
<evidence type="ECO:0000313" key="2">
    <source>
        <dbReference type="Proteomes" id="UP000623250"/>
    </source>
</evidence>
<evidence type="ECO:0000313" key="1">
    <source>
        <dbReference type="EMBL" id="MBJ7542388.1"/>
    </source>
</evidence>
<protein>
    <submittedName>
        <fullName evidence="1">(2Fe-2S) ferredoxin domain-containing protein</fullName>
    </submittedName>
</protein>
<dbReference type="RefSeq" id="WP_013419215.1">
    <property type="nucleotide sequence ID" value="NZ_JAEMUK010000005.1"/>
</dbReference>
<dbReference type="CDD" id="cd02980">
    <property type="entry name" value="TRX_Fd_family"/>
    <property type="match status" value="1"/>
</dbReference>
<comment type="caution">
    <text evidence="1">The sequence shown here is derived from an EMBL/GenBank/DDBJ whole genome shotgun (WGS) entry which is preliminary data.</text>
</comment>
<proteinExistence type="predicted"/>
<gene>
    <name evidence="1" type="ORF">JDN41_02330</name>
</gene>
<name>A0A8I1G8A2_9HYPH</name>
<sequence length="121" mass="13200">MTEALTATPEGRPFDLPLVFKRHVFICAQQRPPMHPRGSCAASGAMPLIERLSAKIQALQDPELAVTVTGCLGFCQAGPVVVVYPEGIWYAPKTVEDIDEICVSHLCEGEPVERLIFVPKV</sequence>
<dbReference type="AlphaFoldDB" id="A0A8I1G8A2"/>
<dbReference type="EMBL" id="JAEMUK010000005">
    <property type="protein sequence ID" value="MBJ7542388.1"/>
    <property type="molecule type" value="Genomic_DNA"/>
</dbReference>
<keyword evidence="2" id="KW-1185">Reference proteome</keyword>
<accession>A0A8I1G8A2</accession>
<reference evidence="1 2" key="1">
    <citation type="submission" date="2020-12" db="EMBL/GenBank/DDBJ databases">
        <title>Revised draft genomes of Rhodomicrobium vannielii ATCC 17100 and Rhodomicrobium udaipurense JA643.</title>
        <authorList>
            <person name="Conners E.M."/>
            <person name="Davenport E.J."/>
            <person name="Bose A."/>
        </authorList>
    </citation>
    <scope>NUCLEOTIDE SEQUENCE [LARGE SCALE GENOMIC DNA]</scope>
    <source>
        <strain evidence="1 2">JA643</strain>
    </source>
</reference>